<keyword evidence="4" id="KW-0032">Aminotransferase</keyword>
<keyword evidence="4" id="KW-0808">Transferase</keyword>
<comment type="cofactor">
    <cofactor evidence="1">
        <name>pyridoxal 5'-phosphate</name>
        <dbReference type="ChEBI" id="CHEBI:597326"/>
    </cofactor>
</comment>
<dbReference type="InterPro" id="IPR015422">
    <property type="entry name" value="PyrdxlP-dep_Trfase_small"/>
</dbReference>
<evidence type="ECO:0000256" key="3">
    <source>
        <dbReference type="RuleBase" id="RU003560"/>
    </source>
</evidence>
<dbReference type="InterPro" id="IPR015424">
    <property type="entry name" value="PyrdxlP-dep_Trfase"/>
</dbReference>
<sequence length="437" mass="47135">MFQIDKSKAKYEQAKQHLAGGVASSLRASMKPTPLYAESAKGARLRDVDGNEFIDYLLAYGPLILGHAHDGLTDAILMAMRKGYTYGLQHDGEIELADLLVEILPCADKVALSGSGTEAVMLALRLARAHTGKRKVVRFHGHYHGWSDSIFTSFPGAGLQQSTAAKQAATVPPGTMGQSESSLEDIILLPWNDVVSLESTLRAHAGEIAAVISEPVMCNSGCIQPNVGYLEELRRLTEELGIVFILDEVITGFRLGLGGAHERFGIKPDLVTIGKAMGGGIAVSAVGGKAEIMKHIDTAEVSHLGTLNGNGVATAAALATIRELAKDNGAVYARMEELFIKLSTGIRELLHKRHISGVINQVGPVFHMMFIDEKEVNNFDTFNKRDSGKYARFAELMLEEGVLLRPNGLWYISAVHEQADIDATLLAVDRALGLLVV</sequence>
<evidence type="ECO:0000256" key="1">
    <source>
        <dbReference type="ARBA" id="ARBA00001933"/>
    </source>
</evidence>
<evidence type="ECO:0000313" key="4">
    <source>
        <dbReference type="EMBL" id="NOU65765.1"/>
    </source>
</evidence>
<protein>
    <submittedName>
        <fullName evidence="4">Aminotransferase class III-fold pyridoxal phosphate-dependent enzyme</fullName>
    </submittedName>
</protein>
<name>A0ABX1XCY9_9BACL</name>
<dbReference type="Gene3D" id="3.90.1150.10">
    <property type="entry name" value="Aspartate Aminotransferase, domain 1"/>
    <property type="match status" value="1"/>
</dbReference>
<dbReference type="InterPro" id="IPR049704">
    <property type="entry name" value="Aminotrans_3_PPA_site"/>
</dbReference>
<keyword evidence="2 3" id="KW-0663">Pyridoxal phosphate</keyword>
<dbReference type="PANTHER" id="PTHR43713">
    <property type="entry name" value="GLUTAMATE-1-SEMIALDEHYDE 2,1-AMINOMUTASE"/>
    <property type="match status" value="1"/>
</dbReference>
<proteinExistence type="inferred from homology"/>
<dbReference type="SUPFAM" id="SSF53383">
    <property type="entry name" value="PLP-dependent transferases"/>
    <property type="match status" value="1"/>
</dbReference>
<dbReference type="RefSeq" id="WP_171631865.1">
    <property type="nucleotide sequence ID" value="NZ_WHNY01000057.1"/>
</dbReference>
<evidence type="ECO:0000313" key="5">
    <source>
        <dbReference type="Proteomes" id="UP000653578"/>
    </source>
</evidence>
<gene>
    <name evidence="4" type="ORF">GC096_17150</name>
</gene>
<organism evidence="4 5">
    <name type="scientific">Paenibacillus plantarum</name>
    <dbReference type="NCBI Taxonomy" id="2654975"/>
    <lineage>
        <taxon>Bacteria</taxon>
        <taxon>Bacillati</taxon>
        <taxon>Bacillota</taxon>
        <taxon>Bacilli</taxon>
        <taxon>Bacillales</taxon>
        <taxon>Paenibacillaceae</taxon>
        <taxon>Paenibacillus</taxon>
    </lineage>
</organism>
<dbReference type="EMBL" id="WHNY01000057">
    <property type="protein sequence ID" value="NOU65765.1"/>
    <property type="molecule type" value="Genomic_DNA"/>
</dbReference>
<dbReference type="PROSITE" id="PS00600">
    <property type="entry name" value="AA_TRANSFER_CLASS_3"/>
    <property type="match status" value="1"/>
</dbReference>
<dbReference type="GO" id="GO:0008483">
    <property type="term" value="F:transaminase activity"/>
    <property type="evidence" value="ECO:0007669"/>
    <property type="project" value="UniProtKB-KW"/>
</dbReference>
<dbReference type="NCBIfam" id="NF000818">
    <property type="entry name" value="PRK00062.1"/>
    <property type="match status" value="1"/>
</dbReference>
<dbReference type="Pfam" id="PF00202">
    <property type="entry name" value="Aminotran_3"/>
    <property type="match status" value="1"/>
</dbReference>
<dbReference type="CDD" id="cd00610">
    <property type="entry name" value="OAT_like"/>
    <property type="match status" value="1"/>
</dbReference>
<dbReference type="PANTHER" id="PTHR43713:SF3">
    <property type="entry name" value="GLUTAMATE-1-SEMIALDEHYDE 2,1-AMINOMUTASE 1, CHLOROPLASTIC-RELATED"/>
    <property type="match status" value="1"/>
</dbReference>
<reference evidence="4 5" key="1">
    <citation type="submission" date="2019-10" db="EMBL/GenBank/DDBJ databases">
        <title>Description of Paenibacillus humi sp. nov.</title>
        <authorList>
            <person name="Carlier A."/>
            <person name="Qi S."/>
        </authorList>
    </citation>
    <scope>NUCLEOTIDE SEQUENCE [LARGE SCALE GENOMIC DNA]</scope>
    <source>
        <strain evidence="4 5">LMG 31461</strain>
    </source>
</reference>
<dbReference type="Gene3D" id="3.40.640.10">
    <property type="entry name" value="Type I PLP-dependent aspartate aminotransferase-like (Major domain)"/>
    <property type="match status" value="1"/>
</dbReference>
<comment type="similarity">
    <text evidence="3">Belongs to the class-III pyridoxal-phosphate-dependent aminotransferase family.</text>
</comment>
<comment type="caution">
    <text evidence="4">The sequence shown here is derived from an EMBL/GenBank/DDBJ whole genome shotgun (WGS) entry which is preliminary data.</text>
</comment>
<evidence type="ECO:0000256" key="2">
    <source>
        <dbReference type="ARBA" id="ARBA00022898"/>
    </source>
</evidence>
<accession>A0ABX1XCY9</accession>
<dbReference type="InterPro" id="IPR005814">
    <property type="entry name" value="Aminotrans_3"/>
</dbReference>
<dbReference type="Proteomes" id="UP000653578">
    <property type="component" value="Unassembled WGS sequence"/>
</dbReference>
<dbReference type="InterPro" id="IPR015421">
    <property type="entry name" value="PyrdxlP-dep_Trfase_major"/>
</dbReference>
<keyword evidence="5" id="KW-1185">Reference proteome</keyword>